<dbReference type="SUPFAM" id="SSF51735">
    <property type="entry name" value="NAD(P)-binding Rossmann-fold domains"/>
    <property type="match status" value="1"/>
</dbReference>
<evidence type="ECO:0000313" key="3">
    <source>
        <dbReference type="EMBL" id="BAM00752.1"/>
    </source>
</evidence>
<dbReference type="PRINTS" id="PR00080">
    <property type="entry name" value="SDRFAMILY"/>
</dbReference>
<dbReference type="Gene3D" id="3.40.50.720">
    <property type="entry name" value="NAD(P)-binding Rossmann-like Domain"/>
    <property type="match status" value="1"/>
</dbReference>
<reference evidence="3 4" key="1">
    <citation type="submission" date="2012-02" db="EMBL/GenBank/DDBJ databases">
        <title>Complete genome sequence of Caldilinea aerophila DSM 14535 (= NBRC 102666).</title>
        <authorList>
            <person name="Oguchi A."/>
            <person name="Hosoyama A."/>
            <person name="Sekine M."/>
            <person name="Fukai R."/>
            <person name="Kato Y."/>
            <person name="Nakamura S."/>
            <person name="Hanada S."/>
            <person name="Yamazaki S."/>
            <person name="Fujita N."/>
        </authorList>
    </citation>
    <scope>NUCLEOTIDE SEQUENCE [LARGE SCALE GENOMIC DNA]</scope>
    <source>
        <strain evidence="4">DSM 14535 / JCM 11387 / NBRC 104270 / STL-6-O1</strain>
    </source>
</reference>
<accession>I0I664</accession>
<dbReference type="HOGENOM" id="CLU_010194_1_0_0"/>
<dbReference type="PANTHER" id="PTHR42760:SF133">
    <property type="entry name" value="3-OXOACYL-[ACYL-CARRIER-PROTEIN] REDUCTASE"/>
    <property type="match status" value="1"/>
</dbReference>
<gene>
    <name evidence="3" type="ordered locus">CLDAP_27120</name>
</gene>
<dbReference type="CDD" id="cd05233">
    <property type="entry name" value="SDR_c"/>
    <property type="match status" value="1"/>
</dbReference>
<evidence type="ECO:0000313" key="4">
    <source>
        <dbReference type="Proteomes" id="UP000007880"/>
    </source>
</evidence>
<dbReference type="PRINTS" id="PR00081">
    <property type="entry name" value="GDHRDH"/>
</dbReference>
<organism evidence="3 4">
    <name type="scientific">Caldilinea aerophila (strain DSM 14535 / JCM 11387 / NBRC 104270 / STL-6-O1)</name>
    <dbReference type="NCBI Taxonomy" id="926550"/>
    <lineage>
        <taxon>Bacteria</taxon>
        <taxon>Bacillati</taxon>
        <taxon>Chloroflexota</taxon>
        <taxon>Caldilineae</taxon>
        <taxon>Caldilineales</taxon>
        <taxon>Caldilineaceae</taxon>
        <taxon>Caldilinea</taxon>
    </lineage>
</organism>
<dbReference type="GO" id="GO:0016616">
    <property type="term" value="F:oxidoreductase activity, acting on the CH-OH group of donors, NAD or NADP as acceptor"/>
    <property type="evidence" value="ECO:0007669"/>
    <property type="project" value="TreeGrafter"/>
</dbReference>
<name>I0I664_CALAS</name>
<evidence type="ECO:0000256" key="2">
    <source>
        <dbReference type="ARBA" id="ARBA00023002"/>
    </source>
</evidence>
<dbReference type="PATRIC" id="fig|926550.5.peg.2947"/>
<dbReference type="FunFam" id="3.40.50.720:FF:000084">
    <property type="entry name" value="Short-chain dehydrogenase reductase"/>
    <property type="match status" value="1"/>
</dbReference>
<comment type="similarity">
    <text evidence="1">Belongs to the short-chain dehydrogenases/reductases (SDR) family.</text>
</comment>
<dbReference type="EMBL" id="AP012337">
    <property type="protein sequence ID" value="BAM00752.1"/>
    <property type="molecule type" value="Genomic_DNA"/>
</dbReference>
<proteinExistence type="inferred from homology"/>
<dbReference type="AlphaFoldDB" id="I0I664"/>
<keyword evidence="4" id="KW-1185">Reference proteome</keyword>
<dbReference type="InterPro" id="IPR002347">
    <property type="entry name" value="SDR_fam"/>
</dbReference>
<protein>
    <submittedName>
        <fullName evidence="3">Putative oxidoreductase</fullName>
    </submittedName>
</protein>
<dbReference type="Proteomes" id="UP000007880">
    <property type="component" value="Chromosome"/>
</dbReference>
<dbReference type="PANTHER" id="PTHR42760">
    <property type="entry name" value="SHORT-CHAIN DEHYDROGENASES/REDUCTASES FAMILY MEMBER"/>
    <property type="match status" value="1"/>
</dbReference>
<dbReference type="KEGG" id="cap:CLDAP_27120"/>
<dbReference type="STRING" id="926550.CLDAP_27120"/>
<dbReference type="RefSeq" id="WP_014433981.1">
    <property type="nucleotide sequence ID" value="NC_017079.1"/>
</dbReference>
<dbReference type="InterPro" id="IPR036291">
    <property type="entry name" value="NAD(P)-bd_dom_sf"/>
</dbReference>
<dbReference type="OrthoDB" id="153550at2"/>
<dbReference type="Pfam" id="PF13561">
    <property type="entry name" value="adh_short_C2"/>
    <property type="match status" value="1"/>
</dbReference>
<evidence type="ECO:0000256" key="1">
    <source>
        <dbReference type="ARBA" id="ARBA00006484"/>
    </source>
</evidence>
<dbReference type="NCBIfam" id="NF005559">
    <property type="entry name" value="PRK07231.1"/>
    <property type="match status" value="1"/>
</dbReference>
<sequence length="259" mass="28076">MRLRGKIIGITGAGSGIGKAAALALAREGAALAVTDFNLDWAQQTAADIRSQGGEATAWRLDVTDQAEAERVLQALIDRYGRLDVWVNNAGVSTMNRFVDLTERDWDYNMNVNAKGVFLCSQVAARRMIAQGGGKIINVASMAGKRGNAPFLAHYVASKFAVIGLTQAMAGELAPYHITVNAVCPGYVRTSMQEREVEWEAMLRGVTPEAVRQLYIQDTPLRRLETPEDVAKVIVFLASEDADFITGEAINVNGGAWMD</sequence>
<dbReference type="eggNOG" id="COG1028">
    <property type="taxonomic scope" value="Bacteria"/>
</dbReference>
<keyword evidence="2" id="KW-0560">Oxidoreductase</keyword>